<evidence type="ECO:0000313" key="1">
    <source>
        <dbReference type="EMBL" id="BBR39337.1"/>
    </source>
</evidence>
<sequence>MQGNYIYPCARWVKPRLFEALTGMTEKAAEGRRLKGEWPEGIIWKYGPDGQVRYSVEEYDKWVESAQ</sequence>
<dbReference type="Proteomes" id="UP000515442">
    <property type="component" value="Chromosome"/>
</dbReference>
<reference evidence="1 2" key="1">
    <citation type="submission" date="2019-12" db="EMBL/GenBank/DDBJ databases">
        <title>complete genome sequences of Aeromonas veronii str. WP3-W19-ESBL-03 isolated from wastewater treatment plant effluent.</title>
        <authorList>
            <person name="Sekizuka T."/>
            <person name="Itokawa K."/>
            <person name="Yatsu K."/>
            <person name="Inamine Y."/>
            <person name="Kuroda M."/>
        </authorList>
    </citation>
    <scope>NUCLEOTIDE SEQUENCE [LARGE SCALE GENOMIC DNA]</scope>
    <source>
        <strain evidence="1 2">WP3-W19-ESBL-03</strain>
    </source>
</reference>
<gene>
    <name evidence="1" type="ORF">WP3W19E03_18620</name>
</gene>
<protein>
    <submittedName>
        <fullName evidence="1">Uncharacterized protein</fullName>
    </submittedName>
</protein>
<name>A0A6S5ZAF8_AERVE</name>
<dbReference type="AlphaFoldDB" id="A0A6S5ZAF8"/>
<dbReference type="EMBL" id="AP022038">
    <property type="protein sequence ID" value="BBR39337.1"/>
    <property type="molecule type" value="Genomic_DNA"/>
</dbReference>
<evidence type="ECO:0000313" key="2">
    <source>
        <dbReference type="Proteomes" id="UP000515442"/>
    </source>
</evidence>
<organism evidence="1 2">
    <name type="scientific">Aeromonas veronii</name>
    <dbReference type="NCBI Taxonomy" id="654"/>
    <lineage>
        <taxon>Bacteria</taxon>
        <taxon>Pseudomonadati</taxon>
        <taxon>Pseudomonadota</taxon>
        <taxon>Gammaproteobacteria</taxon>
        <taxon>Aeromonadales</taxon>
        <taxon>Aeromonadaceae</taxon>
        <taxon>Aeromonas</taxon>
    </lineage>
</organism>
<proteinExistence type="predicted"/>
<accession>A0A6S5ZAF8</accession>